<reference evidence="1" key="1">
    <citation type="submission" date="2018-11" db="EMBL/GenBank/DDBJ databases">
        <authorList>
            <person name="Grassa J C."/>
        </authorList>
    </citation>
    <scope>NUCLEOTIDE SEQUENCE [LARGE SCALE GENOMIC DNA]</scope>
</reference>
<accession>A0A803PR82</accession>
<organism evidence="1 2">
    <name type="scientific">Cannabis sativa</name>
    <name type="common">Hemp</name>
    <name type="synonym">Marijuana</name>
    <dbReference type="NCBI Taxonomy" id="3483"/>
    <lineage>
        <taxon>Eukaryota</taxon>
        <taxon>Viridiplantae</taxon>
        <taxon>Streptophyta</taxon>
        <taxon>Embryophyta</taxon>
        <taxon>Tracheophyta</taxon>
        <taxon>Spermatophyta</taxon>
        <taxon>Magnoliopsida</taxon>
        <taxon>eudicotyledons</taxon>
        <taxon>Gunneridae</taxon>
        <taxon>Pentapetalae</taxon>
        <taxon>rosids</taxon>
        <taxon>fabids</taxon>
        <taxon>Rosales</taxon>
        <taxon>Cannabaceae</taxon>
        <taxon>Cannabis</taxon>
    </lineage>
</organism>
<dbReference type="EMBL" id="UZAU01000436">
    <property type="status" value="NOT_ANNOTATED_CDS"/>
    <property type="molecule type" value="Genomic_DNA"/>
</dbReference>
<reference evidence="1" key="2">
    <citation type="submission" date="2021-03" db="UniProtKB">
        <authorList>
            <consortium name="EnsemblPlants"/>
        </authorList>
    </citation>
    <scope>IDENTIFICATION</scope>
</reference>
<evidence type="ECO:0008006" key="3">
    <source>
        <dbReference type="Google" id="ProtNLM"/>
    </source>
</evidence>
<protein>
    <recommendedName>
        <fullName evidence="3">Retrotransposon Copia-like N-terminal domain-containing protein</fullName>
    </recommendedName>
</protein>
<dbReference type="Proteomes" id="UP000596661">
    <property type="component" value="Chromosome 5"/>
</dbReference>
<sequence length="127" mass="14464">MVSEHFPPLNVNMATTGAAGISNNGSTFNGAQATQTRAQPPTEPVYFNHNISIRLNDHNFLLWKQQGLAAIRGNRLLKFIKEQPPAEFLIEEDRVQNRVNQIFINWEVQDQLLVLWLLSSMTESLVY</sequence>
<proteinExistence type="predicted"/>
<evidence type="ECO:0000313" key="1">
    <source>
        <dbReference type="EnsemblPlants" id="cds.evm.model.05.638"/>
    </source>
</evidence>
<dbReference type="EnsemblPlants" id="evm.model.05.638">
    <property type="protein sequence ID" value="cds.evm.model.05.638"/>
    <property type="gene ID" value="evm.TU.05.638"/>
</dbReference>
<dbReference type="OMA" id="IFINWEV"/>
<name>A0A803PR82_CANSA</name>
<dbReference type="PANTHER" id="PTHR47481">
    <property type="match status" value="1"/>
</dbReference>
<keyword evidence="2" id="KW-1185">Reference proteome</keyword>
<dbReference type="PANTHER" id="PTHR47481:SF22">
    <property type="entry name" value="RETROTRANSPOSON GAG DOMAIN-CONTAINING PROTEIN"/>
    <property type="match status" value="1"/>
</dbReference>
<evidence type="ECO:0000313" key="2">
    <source>
        <dbReference type="Proteomes" id="UP000596661"/>
    </source>
</evidence>
<dbReference type="AlphaFoldDB" id="A0A803PR82"/>
<dbReference type="Gramene" id="evm.model.05.638">
    <property type="protein sequence ID" value="cds.evm.model.05.638"/>
    <property type="gene ID" value="evm.TU.05.638"/>
</dbReference>